<protein>
    <submittedName>
        <fullName evidence="2">Uncharacterized protein</fullName>
    </submittedName>
</protein>
<evidence type="ECO:0000256" key="1">
    <source>
        <dbReference type="SAM" id="MobiDB-lite"/>
    </source>
</evidence>
<dbReference type="KEGG" id="pgv:SL003B_2092"/>
<organism evidence="2 3">
    <name type="scientific">Polymorphum gilvum (strain LMG 25793 / CGMCC 1.9160 / SL003B-26A1)</name>
    <dbReference type="NCBI Taxonomy" id="991905"/>
    <lineage>
        <taxon>Bacteria</taxon>
        <taxon>Pseudomonadati</taxon>
        <taxon>Pseudomonadota</taxon>
        <taxon>Alphaproteobacteria</taxon>
        <taxon>Rhodobacterales</taxon>
        <taxon>Paracoccaceae</taxon>
        <taxon>Polymorphum</taxon>
    </lineage>
</organism>
<name>F2IY13_POLGS</name>
<feature type="region of interest" description="Disordered" evidence="1">
    <location>
        <begin position="30"/>
        <end position="90"/>
    </location>
</feature>
<dbReference type="HOGENOM" id="CLU_1823572_0_0_5"/>
<feature type="compositionally biased region" description="Polar residues" evidence="1">
    <location>
        <begin position="113"/>
        <end position="132"/>
    </location>
</feature>
<accession>F2IY13</accession>
<dbReference type="AlphaFoldDB" id="F2IY13"/>
<feature type="region of interest" description="Disordered" evidence="1">
    <location>
        <begin position="106"/>
        <end position="141"/>
    </location>
</feature>
<sequence>MHESGIDHGITFQCTNPASVIASPLSTRRSGAYRARCRSDPGAIRGRSGTDPSAAGGNRRQVKPMRPSLSSAPRPCRRSGSPPLWTTARDRRAIGRAIGRAGAATCGRGGLQFSASSTSPHTAMVAQNTTSDPKAATSRAK</sequence>
<dbReference type="Proteomes" id="UP000008130">
    <property type="component" value="Chromosome"/>
</dbReference>
<proteinExistence type="predicted"/>
<gene>
    <name evidence="2" type="ordered locus">SL003B_2092</name>
</gene>
<dbReference type="EMBL" id="CP002568">
    <property type="protein sequence ID" value="ADZ70516.1"/>
    <property type="molecule type" value="Genomic_DNA"/>
</dbReference>
<keyword evidence="3" id="KW-1185">Reference proteome</keyword>
<evidence type="ECO:0000313" key="2">
    <source>
        <dbReference type="EMBL" id="ADZ70516.1"/>
    </source>
</evidence>
<reference evidence="2 3" key="1">
    <citation type="journal article" date="2011" name="J. Bacteriol.">
        <title>Complete genome sequence of Polymorphum gilvum SL003B-26A1T, a crude oil-degrading bacterium from oil-polluted saline soil.</title>
        <authorList>
            <person name="Li S.G."/>
            <person name="Tang Y.Q."/>
            <person name="Nie Y."/>
            <person name="Cai M."/>
            <person name="Wu X.L."/>
        </authorList>
    </citation>
    <scope>NUCLEOTIDE SEQUENCE [LARGE SCALE GENOMIC DNA]</scope>
    <source>
        <strain evidence="3">LMG 25793 / CGMCC 1.9160 / SL003B-26A1</strain>
    </source>
</reference>
<evidence type="ECO:0000313" key="3">
    <source>
        <dbReference type="Proteomes" id="UP000008130"/>
    </source>
</evidence>